<dbReference type="GO" id="GO:0005886">
    <property type="term" value="C:plasma membrane"/>
    <property type="evidence" value="ECO:0007669"/>
    <property type="project" value="UniProtKB-SubCell"/>
</dbReference>
<evidence type="ECO:0000313" key="9">
    <source>
        <dbReference type="EMBL" id="AIQ58719.1"/>
    </source>
</evidence>
<dbReference type="AlphaFoldDB" id="A0A089MQE3"/>
<dbReference type="OrthoDB" id="2596412at2"/>
<accession>A0A089MQE3</accession>
<feature type="transmembrane region" description="Helical" evidence="7">
    <location>
        <begin position="65"/>
        <end position="92"/>
    </location>
</feature>
<dbReference type="GO" id="GO:0055085">
    <property type="term" value="P:transmembrane transport"/>
    <property type="evidence" value="ECO:0007669"/>
    <property type="project" value="InterPro"/>
</dbReference>
<organism evidence="9 10">
    <name type="scientific">Paenibacillus borealis</name>
    <dbReference type="NCBI Taxonomy" id="160799"/>
    <lineage>
        <taxon>Bacteria</taxon>
        <taxon>Bacillati</taxon>
        <taxon>Bacillota</taxon>
        <taxon>Bacilli</taxon>
        <taxon>Bacillales</taxon>
        <taxon>Paenibacillaceae</taxon>
        <taxon>Paenibacillus</taxon>
    </lineage>
</organism>
<feature type="domain" description="ABC transmembrane type-1" evidence="8">
    <location>
        <begin position="69"/>
        <end position="269"/>
    </location>
</feature>
<feature type="transmembrane region" description="Helical" evidence="7">
    <location>
        <begin position="131"/>
        <end position="150"/>
    </location>
</feature>
<dbReference type="PANTHER" id="PTHR43744">
    <property type="entry name" value="ABC TRANSPORTER PERMEASE PROTEIN MG189-RELATED-RELATED"/>
    <property type="match status" value="1"/>
</dbReference>
<proteinExistence type="inferred from homology"/>
<dbReference type="CDD" id="cd06261">
    <property type="entry name" value="TM_PBP2"/>
    <property type="match status" value="1"/>
</dbReference>
<dbReference type="Proteomes" id="UP000029518">
    <property type="component" value="Chromosome"/>
</dbReference>
<keyword evidence="4 7" id="KW-0812">Transmembrane</keyword>
<keyword evidence="2 7" id="KW-0813">Transport</keyword>
<evidence type="ECO:0000256" key="2">
    <source>
        <dbReference type="ARBA" id="ARBA00022448"/>
    </source>
</evidence>
<dbReference type="HOGENOM" id="CLU_016047_1_0_9"/>
<comment type="subcellular location">
    <subcellularLocation>
        <location evidence="1 7">Cell membrane</location>
        <topology evidence="1 7">Multi-pass membrane protein</topology>
    </subcellularLocation>
</comment>
<dbReference type="InterPro" id="IPR000515">
    <property type="entry name" value="MetI-like"/>
</dbReference>
<evidence type="ECO:0000256" key="5">
    <source>
        <dbReference type="ARBA" id="ARBA00022989"/>
    </source>
</evidence>
<reference evidence="9" key="1">
    <citation type="submission" date="2014-08" db="EMBL/GenBank/DDBJ databases">
        <title>Comparative genomics of the Paenibacillus odorifer group.</title>
        <authorList>
            <person name="den Bakker H.C."/>
            <person name="Tsai Y.-C.Y.-C."/>
            <person name="Martin N."/>
            <person name="Korlach J."/>
            <person name="Wiedmann M."/>
        </authorList>
    </citation>
    <scope>NUCLEOTIDE SEQUENCE [LARGE SCALE GENOMIC DNA]</scope>
    <source>
        <strain evidence="9">DSM 13188</strain>
    </source>
</reference>
<evidence type="ECO:0000256" key="6">
    <source>
        <dbReference type="ARBA" id="ARBA00023136"/>
    </source>
</evidence>
<sequence>MVKRLKSMPLYLFLALCAFITVFPLLNILAMSLSSSRAIISGEVVLWPVEITVQAYKQLFIDGQLLIALKNTVIITAVGTVLQMIATTLAAYTLSKRRLKGRQIFTFMVMFSMLFGTGLIPLFLLVKQLHLINTFWAIWLPGLVSAYNLFVMKSFFEGLPAELEESATIDGATDLTVFVKLTLPLSKPILAAISLFYAVALWNTYSNALYFISKSQLLPVTVKLYQMLQTPIDSLLAGGDSSQYIQPEGLKAAAIIITVLPILCVYPFLQKHFIKGVLLGSVKG</sequence>
<dbReference type="KEGG" id="pbd:PBOR_18575"/>
<dbReference type="PROSITE" id="PS50928">
    <property type="entry name" value="ABC_TM1"/>
    <property type="match status" value="1"/>
</dbReference>
<dbReference type="EMBL" id="CP009285">
    <property type="protein sequence ID" value="AIQ58719.1"/>
    <property type="molecule type" value="Genomic_DNA"/>
</dbReference>
<feature type="transmembrane region" description="Helical" evidence="7">
    <location>
        <begin position="250"/>
        <end position="269"/>
    </location>
</feature>
<evidence type="ECO:0000256" key="3">
    <source>
        <dbReference type="ARBA" id="ARBA00022475"/>
    </source>
</evidence>
<keyword evidence="3" id="KW-1003">Cell membrane</keyword>
<keyword evidence="10" id="KW-1185">Reference proteome</keyword>
<dbReference type="Gene3D" id="1.10.3720.10">
    <property type="entry name" value="MetI-like"/>
    <property type="match status" value="1"/>
</dbReference>
<evidence type="ECO:0000256" key="4">
    <source>
        <dbReference type="ARBA" id="ARBA00022692"/>
    </source>
</evidence>
<evidence type="ECO:0000256" key="7">
    <source>
        <dbReference type="RuleBase" id="RU363032"/>
    </source>
</evidence>
<dbReference type="PANTHER" id="PTHR43744:SF9">
    <property type="entry name" value="POLYGALACTURONAN_RHAMNOGALACTURONAN TRANSPORT SYSTEM PERMEASE PROTEIN YTCP"/>
    <property type="match status" value="1"/>
</dbReference>
<dbReference type="SUPFAM" id="SSF161098">
    <property type="entry name" value="MetI-like"/>
    <property type="match status" value="1"/>
</dbReference>
<evidence type="ECO:0000259" key="8">
    <source>
        <dbReference type="PROSITE" id="PS50928"/>
    </source>
</evidence>
<dbReference type="InterPro" id="IPR035906">
    <property type="entry name" value="MetI-like_sf"/>
</dbReference>
<comment type="similarity">
    <text evidence="7">Belongs to the binding-protein-dependent transport system permease family.</text>
</comment>
<keyword evidence="5 7" id="KW-1133">Transmembrane helix</keyword>
<gene>
    <name evidence="9" type="ORF">PBOR_18575</name>
</gene>
<dbReference type="RefSeq" id="WP_042213914.1">
    <property type="nucleotide sequence ID" value="NZ_CP009285.1"/>
</dbReference>
<evidence type="ECO:0000256" key="1">
    <source>
        <dbReference type="ARBA" id="ARBA00004651"/>
    </source>
</evidence>
<evidence type="ECO:0000313" key="10">
    <source>
        <dbReference type="Proteomes" id="UP000029518"/>
    </source>
</evidence>
<feature type="transmembrane region" description="Helical" evidence="7">
    <location>
        <begin position="104"/>
        <end position="125"/>
    </location>
</feature>
<name>A0A089MQE3_PAEBO</name>
<feature type="transmembrane region" description="Helical" evidence="7">
    <location>
        <begin position="189"/>
        <end position="212"/>
    </location>
</feature>
<dbReference type="Pfam" id="PF00528">
    <property type="entry name" value="BPD_transp_1"/>
    <property type="match status" value="1"/>
</dbReference>
<keyword evidence="6 7" id="KW-0472">Membrane</keyword>
<protein>
    <submittedName>
        <fullName evidence="9">ABC transporter permease</fullName>
    </submittedName>
</protein>